<dbReference type="AlphaFoldDB" id="A0A344LHZ5"/>
<dbReference type="NCBIfam" id="NF038403">
    <property type="entry name" value="perm_prefix_1"/>
    <property type="match status" value="1"/>
</dbReference>
<dbReference type="Proteomes" id="UP000250434">
    <property type="component" value="Chromosome"/>
</dbReference>
<dbReference type="KEGG" id="aab:A4R43_38745"/>
<dbReference type="InterPro" id="IPR047928">
    <property type="entry name" value="Perm_prefix_1"/>
</dbReference>
<protein>
    <submittedName>
        <fullName evidence="2">Uncharacterized protein</fullName>
    </submittedName>
</protein>
<gene>
    <name evidence="2" type="ORF">A4R43_38745</name>
</gene>
<keyword evidence="1" id="KW-1133">Transmembrane helix</keyword>
<dbReference type="RefSeq" id="WP_113696725.1">
    <property type="nucleotide sequence ID" value="NZ_CP015163.1"/>
</dbReference>
<accession>A0A344LHZ5</accession>
<dbReference type="OrthoDB" id="5187995at2"/>
<keyword evidence="1" id="KW-0812">Transmembrane</keyword>
<evidence type="ECO:0000313" key="2">
    <source>
        <dbReference type="EMBL" id="AXB47669.1"/>
    </source>
</evidence>
<dbReference type="EMBL" id="CP015163">
    <property type="protein sequence ID" value="AXB47669.1"/>
    <property type="molecule type" value="Genomic_DNA"/>
</dbReference>
<proteinExistence type="predicted"/>
<feature type="transmembrane region" description="Helical" evidence="1">
    <location>
        <begin position="80"/>
        <end position="99"/>
    </location>
</feature>
<evidence type="ECO:0000256" key="1">
    <source>
        <dbReference type="SAM" id="Phobius"/>
    </source>
</evidence>
<feature type="transmembrane region" description="Helical" evidence="1">
    <location>
        <begin position="174"/>
        <end position="196"/>
    </location>
</feature>
<name>A0A344LHZ5_9PSEU</name>
<organism evidence="2 3">
    <name type="scientific">Amycolatopsis albispora</name>
    <dbReference type="NCBI Taxonomy" id="1804986"/>
    <lineage>
        <taxon>Bacteria</taxon>
        <taxon>Bacillati</taxon>
        <taxon>Actinomycetota</taxon>
        <taxon>Actinomycetes</taxon>
        <taxon>Pseudonocardiales</taxon>
        <taxon>Pseudonocardiaceae</taxon>
        <taxon>Amycolatopsis</taxon>
    </lineage>
</organism>
<dbReference type="Pfam" id="PF22564">
    <property type="entry name" value="HAAS"/>
    <property type="match status" value="1"/>
</dbReference>
<feature type="transmembrane region" description="Helical" evidence="1">
    <location>
        <begin position="146"/>
        <end position="168"/>
    </location>
</feature>
<keyword evidence="1" id="KW-0472">Membrane</keyword>
<keyword evidence="3" id="KW-1185">Reference proteome</keyword>
<sequence length="209" mass="21419">MSDPVEEYAAALSAALSGPARAKARLVAEIRDGLADAVAEHTADGVSRPRAVELALREFGTVDELVPSCQRELTIGQTRATARVVAVTVPALIVCWLVVWTGHDLPETAQVLAAVAVVAVLAAAVTLVTTGALARRLPMPPLLPLVAAWTGTAASVAMPLATVVLAIAAAEHDAWPLVLPAAVLSVISHGVVAASARACRHCARQLSAS</sequence>
<feature type="transmembrane region" description="Helical" evidence="1">
    <location>
        <begin position="111"/>
        <end position="134"/>
    </location>
</feature>
<evidence type="ECO:0000313" key="3">
    <source>
        <dbReference type="Proteomes" id="UP000250434"/>
    </source>
</evidence>
<reference evidence="2 3" key="1">
    <citation type="submission" date="2016-04" db="EMBL/GenBank/DDBJ databases">
        <title>Complete genome sequence and analysis of deep-sea sediment isolate, Amycolatopsis sp. WP1.</title>
        <authorList>
            <person name="Wang H."/>
            <person name="Chen S."/>
            <person name="Wu Q."/>
        </authorList>
    </citation>
    <scope>NUCLEOTIDE SEQUENCE [LARGE SCALE GENOMIC DNA]</scope>
    <source>
        <strain evidence="2 3">WP1</strain>
    </source>
</reference>